<evidence type="ECO:0000313" key="3">
    <source>
        <dbReference type="Proteomes" id="UP001595975"/>
    </source>
</evidence>
<feature type="chain" id="PRO_5047029146" description="Ig-like domain-containing protein" evidence="1">
    <location>
        <begin position="21"/>
        <end position="147"/>
    </location>
</feature>
<proteinExistence type="predicted"/>
<organism evidence="2 3">
    <name type="scientific">Kitasatospora misakiensis</name>
    <dbReference type="NCBI Taxonomy" id="67330"/>
    <lineage>
        <taxon>Bacteria</taxon>
        <taxon>Bacillati</taxon>
        <taxon>Actinomycetota</taxon>
        <taxon>Actinomycetes</taxon>
        <taxon>Kitasatosporales</taxon>
        <taxon>Streptomycetaceae</taxon>
        <taxon>Kitasatospora</taxon>
    </lineage>
</organism>
<comment type="caution">
    <text evidence="2">The sequence shown here is derived from an EMBL/GenBank/DDBJ whole genome shotgun (WGS) entry which is preliminary data.</text>
</comment>
<evidence type="ECO:0008006" key="4">
    <source>
        <dbReference type="Google" id="ProtNLM"/>
    </source>
</evidence>
<keyword evidence="3" id="KW-1185">Reference proteome</keyword>
<feature type="signal peptide" evidence="1">
    <location>
        <begin position="1"/>
        <end position="20"/>
    </location>
</feature>
<gene>
    <name evidence="2" type="ORF">ACFP3U_29600</name>
</gene>
<accession>A0ABW0X9C3</accession>
<keyword evidence="1" id="KW-0732">Signal</keyword>
<protein>
    <recommendedName>
        <fullName evidence="4">Ig-like domain-containing protein</fullName>
    </recommendedName>
</protein>
<dbReference type="EMBL" id="JBHSOF010000051">
    <property type="protein sequence ID" value="MFC5667107.1"/>
    <property type="molecule type" value="Genomic_DNA"/>
</dbReference>
<dbReference type="RefSeq" id="WP_380228786.1">
    <property type="nucleotide sequence ID" value="NZ_JBHSOF010000051.1"/>
</dbReference>
<name>A0ABW0X9C3_9ACTN</name>
<evidence type="ECO:0000313" key="2">
    <source>
        <dbReference type="EMBL" id="MFC5667107.1"/>
    </source>
</evidence>
<reference evidence="3" key="1">
    <citation type="journal article" date="2019" name="Int. J. Syst. Evol. Microbiol.">
        <title>The Global Catalogue of Microorganisms (GCM) 10K type strain sequencing project: providing services to taxonomists for standard genome sequencing and annotation.</title>
        <authorList>
            <consortium name="The Broad Institute Genomics Platform"/>
            <consortium name="The Broad Institute Genome Sequencing Center for Infectious Disease"/>
            <person name="Wu L."/>
            <person name="Ma J."/>
        </authorList>
    </citation>
    <scope>NUCLEOTIDE SEQUENCE [LARGE SCALE GENOMIC DNA]</scope>
    <source>
        <strain evidence="3">CGMCC 4.1437</strain>
    </source>
</reference>
<dbReference type="Proteomes" id="UP001595975">
    <property type="component" value="Unassembled WGS sequence"/>
</dbReference>
<sequence length="147" mass="15078">MTFALLLLGVLTGATAQAQATPQQVTASRTICSNEPVPTGWIVSASYSGSRTCAGSGVDYTIRNTAGLTTAWPCSFSPIPTGWVVTSGRSSTTCAGSGVEYTIENVTNKTSAVVCSYSPRPAGWVITGSSSSNACVGTSLVYYISKS</sequence>
<evidence type="ECO:0000256" key="1">
    <source>
        <dbReference type="SAM" id="SignalP"/>
    </source>
</evidence>